<feature type="compositionally biased region" description="Low complexity" evidence="8">
    <location>
        <begin position="8"/>
        <end position="20"/>
    </location>
</feature>
<feature type="compositionally biased region" description="Basic and acidic residues" evidence="8">
    <location>
        <begin position="31"/>
        <end position="41"/>
    </location>
</feature>
<comment type="subcellular location">
    <subcellularLocation>
        <location evidence="1 7">Nucleus</location>
    </subcellularLocation>
</comment>
<dbReference type="PANTHER" id="PTHR16140">
    <property type="entry name" value="NON-STRUCTURAL MAINTENANCE OF CHROMOSOMES ELEMENT 4"/>
    <property type="match status" value="1"/>
</dbReference>
<gene>
    <name evidence="11" type="ORF">DICPUDRAFT_146906</name>
</gene>
<keyword evidence="5 7" id="KW-0234">DNA repair</keyword>
<keyword evidence="4 7" id="KW-0233">DNA recombination</keyword>
<dbReference type="RefSeq" id="XP_003283277.1">
    <property type="nucleotide sequence ID" value="XM_003283229.1"/>
</dbReference>
<dbReference type="Pfam" id="PF15412">
    <property type="entry name" value="Nse4-Nse3_bdg"/>
    <property type="match status" value="1"/>
</dbReference>
<dbReference type="Pfam" id="PF08743">
    <property type="entry name" value="Nse4_C"/>
    <property type="match status" value="1"/>
</dbReference>
<dbReference type="EMBL" id="GL870945">
    <property type="protein sequence ID" value="EGC40208.1"/>
    <property type="molecule type" value="Genomic_DNA"/>
</dbReference>
<keyword evidence="12" id="KW-1185">Reference proteome</keyword>
<dbReference type="InParanoid" id="F0Z771"/>
<feature type="region of interest" description="Disordered" evidence="8">
    <location>
        <begin position="330"/>
        <end position="356"/>
    </location>
</feature>
<feature type="compositionally biased region" description="Acidic residues" evidence="8">
    <location>
        <begin position="139"/>
        <end position="150"/>
    </location>
</feature>
<feature type="region of interest" description="Disordered" evidence="8">
    <location>
        <begin position="189"/>
        <end position="210"/>
    </location>
</feature>
<dbReference type="VEuPathDB" id="AmoebaDB:DICPUDRAFT_146906"/>
<dbReference type="FunCoup" id="F0Z771">
    <property type="interactions" value="382"/>
</dbReference>
<dbReference type="eggNOG" id="KOG2866">
    <property type="taxonomic scope" value="Eukaryota"/>
</dbReference>
<dbReference type="GO" id="GO:0006310">
    <property type="term" value="P:DNA recombination"/>
    <property type="evidence" value="ECO:0007669"/>
    <property type="project" value="UniProtKB-UniRule"/>
</dbReference>
<sequence length="356" mass="41043">MVNNNQVGTTHNGGTANNGTLVSESQTQKRTLKEKQQSVGERRELRKEYRTLIQDVQASKNDLISPSSDGLLKTIKKTDQLYKNVHQAREAVLDSELLSLTSQYGLEQAQKFKVTLNSFDSIGFLTRIRDRLAKLSKDNDEDENENEDEDANPHDISTKGWDEFSKYFASHYSTLPVFDFMYGPINLEPPTEKKKAERKKNQKDDQPVGQVIRAENVTDTSQVETETTSSRVQCMKKYLEKKKSGIDFVDLVTDKHFSQTVENIFYFSFLLKDGHVRIKKENDLSIELTQPPEEKDYQSRDAIPSHAVVKLDYKTWEQFKGHSSQEFNMEHELNEFKKSQAQHSQAQQRPTKKSKH</sequence>
<dbReference type="GO" id="GO:0005634">
    <property type="term" value="C:nucleus"/>
    <property type="evidence" value="ECO:0000318"/>
    <property type="project" value="GO_Central"/>
</dbReference>
<evidence type="ECO:0000313" key="11">
    <source>
        <dbReference type="EMBL" id="EGC40208.1"/>
    </source>
</evidence>
<evidence type="ECO:0000313" key="12">
    <source>
        <dbReference type="Proteomes" id="UP000001064"/>
    </source>
</evidence>
<reference evidence="12" key="1">
    <citation type="journal article" date="2011" name="Genome Biol.">
        <title>Comparative genomics of the social amoebae Dictyostelium discoideum and Dictyostelium purpureum.</title>
        <authorList>
            <consortium name="US DOE Joint Genome Institute (JGI-PGF)"/>
            <person name="Sucgang R."/>
            <person name="Kuo A."/>
            <person name="Tian X."/>
            <person name="Salerno W."/>
            <person name="Parikh A."/>
            <person name="Feasley C.L."/>
            <person name="Dalin E."/>
            <person name="Tu H."/>
            <person name="Huang E."/>
            <person name="Barry K."/>
            <person name="Lindquist E."/>
            <person name="Shapiro H."/>
            <person name="Bruce D."/>
            <person name="Schmutz J."/>
            <person name="Salamov A."/>
            <person name="Fey P."/>
            <person name="Gaudet P."/>
            <person name="Anjard C."/>
            <person name="Babu M.M."/>
            <person name="Basu S."/>
            <person name="Bushmanova Y."/>
            <person name="van der Wel H."/>
            <person name="Katoh-Kurasawa M."/>
            <person name="Dinh C."/>
            <person name="Coutinho P.M."/>
            <person name="Saito T."/>
            <person name="Elias M."/>
            <person name="Schaap P."/>
            <person name="Kay R.R."/>
            <person name="Henrissat B."/>
            <person name="Eichinger L."/>
            <person name="Rivero F."/>
            <person name="Putnam N.H."/>
            <person name="West C.M."/>
            <person name="Loomis W.F."/>
            <person name="Chisholm R.L."/>
            <person name="Shaulsky G."/>
            <person name="Strassmann J.E."/>
            <person name="Queller D.C."/>
            <person name="Kuspa A."/>
            <person name="Grigoriev I.V."/>
        </authorList>
    </citation>
    <scope>NUCLEOTIDE SEQUENCE [LARGE SCALE GENOMIC DNA]</scope>
    <source>
        <strain evidence="12">QSDP1</strain>
    </source>
</reference>
<dbReference type="GO" id="GO:0030587">
    <property type="term" value="P:sorocarp development"/>
    <property type="evidence" value="ECO:0007669"/>
    <property type="project" value="EnsemblProtists"/>
</dbReference>
<keyword evidence="3 7" id="KW-0227">DNA damage</keyword>
<comment type="subunit">
    <text evidence="7">Component of the SMC5-SMC6 complex.</text>
</comment>
<feature type="domain" description="Nse4/EID protein Nse3/MAGE-binding" evidence="10">
    <location>
        <begin position="94"/>
        <end position="147"/>
    </location>
</feature>
<organism evidence="11 12">
    <name type="scientific">Dictyostelium purpureum</name>
    <name type="common">Slime mold</name>
    <dbReference type="NCBI Taxonomy" id="5786"/>
    <lineage>
        <taxon>Eukaryota</taxon>
        <taxon>Amoebozoa</taxon>
        <taxon>Evosea</taxon>
        <taxon>Eumycetozoa</taxon>
        <taxon>Dictyostelia</taxon>
        <taxon>Dictyosteliales</taxon>
        <taxon>Dictyosteliaceae</taxon>
        <taxon>Dictyostelium</taxon>
    </lineage>
</organism>
<evidence type="ECO:0000256" key="5">
    <source>
        <dbReference type="ARBA" id="ARBA00023204"/>
    </source>
</evidence>
<feature type="region of interest" description="Disordered" evidence="8">
    <location>
        <begin position="137"/>
        <end position="157"/>
    </location>
</feature>
<feature type="region of interest" description="Disordered" evidence="8">
    <location>
        <begin position="1"/>
        <end position="41"/>
    </location>
</feature>
<comment type="similarity">
    <text evidence="2 7">Belongs to the NSE4 family.</text>
</comment>
<evidence type="ECO:0000256" key="8">
    <source>
        <dbReference type="SAM" id="MobiDB-lite"/>
    </source>
</evidence>
<dbReference type="GO" id="GO:0006281">
    <property type="term" value="P:DNA repair"/>
    <property type="evidence" value="ECO:0000318"/>
    <property type="project" value="GO_Central"/>
</dbReference>
<dbReference type="GO" id="GO:0010628">
    <property type="term" value="P:positive regulation of gene expression"/>
    <property type="evidence" value="ECO:0007669"/>
    <property type="project" value="EnsemblProtists"/>
</dbReference>
<dbReference type="PANTHER" id="PTHR16140:SF0">
    <property type="entry name" value="NON-STRUCTURAL MAINTENANCE OF CHROMOSOMES ELEMENT 4"/>
    <property type="match status" value="1"/>
</dbReference>
<dbReference type="KEGG" id="dpp:DICPUDRAFT_146906"/>
<keyword evidence="6 7" id="KW-0539">Nucleus</keyword>
<dbReference type="GO" id="GO:0009411">
    <property type="term" value="P:response to UV"/>
    <property type="evidence" value="ECO:0007669"/>
    <property type="project" value="EnsemblProtists"/>
</dbReference>
<feature type="domain" description="Non-structural maintenance of chromosome element 4 C-terminal" evidence="9">
    <location>
        <begin position="246"/>
        <end position="321"/>
    </location>
</feature>
<accession>F0Z771</accession>
<evidence type="ECO:0000256" key="2">
    <source>
        <dbReference type="ARBA" id="ARBA00008997"/>
    </source>
</evidence>
<evidence type="ECO:0000256" key="7">
    <source>
        <dbReference type="RuleBase" id="RU365071"/>
    </source>
</evidence>
<dbReference type="GeneID" id="10509182"/>
<dbReference type="Proteomes" id="UP000001064">
    <property type="component" value="Unassembled WGS sequence"/>
</dbReference>
<dbReference type="OMA" id="FMGINRT"/>
<dbReference type="GO" id="GO:0030915">
    <property type="term" value="C:Smc5-Smc6 complex"/>
    <property type="evidence" value="ECO:0000318"/>
    <property type="project" value="GO_Central"/>
</dbReference>
<name>F0Z771_DICPU</name>
<protein>
    <recommendedName>
        <fullName evidence="7">Non-structural maintenance of chromosomes element 4</fullName>
    </recommendedName>
</protein>
<evidence type="ECO:0000256" key="3">
    <source>
        <dbReference type="ARBA" id="ARBA00022763"/>
    </source>
</evidence>
<evidence type="ECO:0000259" key="10">
    <source>
        <dbReference type="Pfam" id="PF15412"/>
    </source>
</evidence>
<dbReference type="STRING" id="5786.F0Z771"/>
<dbReference type="AlphaFoldDB" id="F0Z771"/>
<evidence type="ECO:0000259" key="9">
    <source>
        <dbReference type="Pfam" id="PF08743"/>
    </source>
</evidence>
<feature type="compositionally biased region" description="Low complexity" evidence="8">
    <location>
        <begin position="339"/>
        <end position="348"/>
    </location>
</feature>
<evidence type="ECO:0000256" key="1">
    <source>
        <dbReference type="ARBA" id="ARBA00004123"/>
    </source>
</evidence>
<dbReference type="InterPro" id="IPR014854">
    <property type="entry name" value="Nse4_C"/>
</dbReference>
<dbReference type="InterPro" id="IPR027786">
    <property type="entry name" value="Nse4/EID"/>
</dbReference>
<comment type="function">
    <text evidence="7">Component of the SMC5-SMC6 complex, that promotes sister chromatid alignment after DNA damage and facilitates double-stranded DNA breaks (DSBs) repair via homologous recombination between sister chromatids.</text>
</comment>
<dbReference type="OrthoDB" id="361242at2759"/>
<proteinExistence type="inferred from homology"/>
<evidence type="ECO:0000256" key="4">
    <source>
        <dbReference type="ARBA" id="ARBA00023172"/>
    </source>
</evidence>
<evidence type="ECO:0000256" key="6">
    <source>
        <dbReference type="ARBA" id="ARBA00023242"/>
    </source>
</evidence>
<dbReference type="InterPro" id="IPR029225">
    <property type="entry name" value="Nse4_Nse3-bd"/>
</dbReference>